<organism evidence="1 2">
    <name type="scientific">Neisseria meningitidis serogroup B</name>
    <dbReference type="NCBI Taxonomy" id="491"/>
    <lineage>
        <taxon>Bacteria</taxon>
        <taxon>Pseudomonadati</taxon>
        <taxon>Pseudomonadota</taxon>
        <taxon>Betaproteobacteria</taxon>
        <taxon>Neisseriales</taxon>
        <taxon>Neisseriaceae</taxon>
        <taxon>Neisseria</taxon>
    </lineage>
</organism>
<proteinExistence type="predicted"/>
<evidence type="ECO:0000313" key="1">
    <source>
        <dbReference type="EMBL" id="CRY98555.1"/>
    </source>
</evidence>
<dbReference type="AlphaFoldDB" id="A0A0H5QAX9"/>
<sequence>MPSESLFGRRGANALQILTLYGIMAARFFWQKDKICPPKPLHCSAAR</sequence>
<reference evidence="1 2" key="1">
    <citation type="submission" date="2014-11" db="EMBL/GenBank/DDBJ databases">
        <authorList>
            <person name="Diene M.Seydina."/>
        </authorList>
    </citation>
    <scope>NUCLEOTIDE SEQUENCE [LARGE SCALE GENOMIC DNA]</scope>
    <source>
        <strain evidence="1 2">Neisseria meningitidis CHUV</strain>
    </source>
</reference>
<dbReference type="EMBL" id="CVTF01000108">
    <property type="protein sequence ID" value="CRY98555.1"/>
    <property type="molecule type" value="Genomic_DNA"/>
</dbReference>
<evidence type="ECO:0000313" key="2">
    <source>
        <dbReference type="Proteomes" id="UP000182715"/>
    </source>
</evidence>
<accession>A0A0H5QAX9</accession>
<dbReference type="Proteomes" id="UP000182715">
    <property type="component" value="Unassembled WGS sequence"/>
</dbReference>
<protein>
    <submittedName>
        <fullName evidence="1">Tryptophan-specific transport protein</fullName>
    </submittedName>
</protein>
<name>A0A0H5QAX9_NEIMI</name>